<keyword evidence="7" id="KW-1185">Reference proteome</keyword>
<evidence type="ECO:0000256" key="5">
    <source>
        <dbReference type="SAM" id="Phobius"/>
    </source>
</evidence>
<dbReference type="PANTHER" id="PTHR36974">
    <property type="entry name" value="MEMBRANE PROTEIN-RELATED"/>
    <property type="match status" value="1"/>
</dbReference>
<protein>
    <recommendedName>
        <fullName evidence="8">DoxX family membrane protein</fullName>
    </recommendedName>
</protein>
<proteinExistence type="predicted"/>
<dbReference type="OrthoDB" id="129693at2"/>
<feature type="transmembrane region" description="Helical" evidence="5">
    <location>
        <begin position="91"/>
        <end position="111"/>
    </location>
</feature>
<reference evidence="6 7" key="1">
    <citation type="submission" date="2018-05" db="EMBL/GenBank/DDBJ databases">
        <title>Brachybacterium sp. M1HQ-2T, whole genome shotgun sequence.</title>
        <authorList>
            <person name="Tuo L."/>
        </authorList>
    </citation>
    <scope>NUCLEOTIDE SEQUENCE [LARGE SCALE GENOMIC DNA]</scope>
    <source>
        <strain evidence="6 7">M1HQ-2</strain>
    </source>
</reference>
<gene>
    <name evidence="6" type="ORF">DEO23_00070</name>
</gene>
<dbReference type="AlphaFoldDB" id="A0A2U2RMP3"/>
<dbReference type="RefSeq" id="WP_109273985.1">
    <property type="nucleotide sequence ID" value="NZ_QFKX01000001.1"/>
</dbReference>
<keyword evidence="3 5" id="KW-1133">Transmembrane helix</keyword>
<comment type="caution">
    <text evidence="6">The sequence shown here is derived from an EMBL/GenBank/DDBJ whole genome shotgun (WGS) entry which is preliminary data.</text>
</comment>
<evidence type="ECO:0008006" key="8">
    <source>
        <dbReference type="Google" id="ProtNLM"/>
    </source>
</evidence>
<dbReference type="Proteomes" id="UP000245590">
    <property type="component" value="Unassembled WGS sequence"/>
</dbReference>
<evidence type="ECO:0000256" key="2">
    <source>
        <dbReference type="ARBA" id="ARBA00022692"/>
    </source>
</evidence>
<sequence>MEPLFVLSVTTGAAWRIAKHRGHPHPAVLALRAGVCAMFLLTGTVHFVGKREQMVEMVPDQIPFPEQTVTVTGVLELLGALGLLHRRLAPWSAGGLGLLLIAMFPANVHLALHGSDLPWWDRLVPRTVLQGIFLGAVAGTLGGRRSRGAARRVHPSSS</sequence>
<keyword evidence="4 5" id="KW-0472">Membrane</keyword>
<evidence type="ECO:0000256" key="4">
    <source>
        <dbReference type="ARBA" id="ARBA00023136"/>
    </source>
</evidence>
<dbReference type="PANTHER" id="PTHR36974:SF1">
    <property type="entry name" value="DOXX FAMILY MEMBRANE PROTEIN"/>
    <property type="match status" value="1"/>
</dbReference>
<evidence type="ECO:0000256" key="1">
    <source>
        <dbReference type="ARBA" id="ARBA00004141"/>
    </source>
</evidence>
<dbReference type="InterPro" id="IPR032808">
    <property type="entry name" value="DoxX"/>
</dbReference>
<organism evidence="6 7">
    <name type="scientific">Brachybacterium endophyticum</name>
    <dbReference type="NCBI Taxonomy" id="2182385"/>
    <lineage>
        <taxon>Bacteria</taxon>
        <taxon>Bacillati</taxon>
        <taxon>Actinomycetota</taxon>
        <taxon>Actinomycetes</taxon>
        <taxon>Micrococcales</taxon>
        <taxon>Dermabacteraceae</taxon>
        <taxon>Brachybacterium</taxon>
    </lineage>
</organism>
<dbReference type="EMBL" id="QFKX01000001">
    <property type="protein sequence ID" value="PWH07101.1"/>
    <property type="molecule type" value="Genomic_DNA"/>
</dbReference>
<feature type="transmembrane region" description="Helical" evidence="5">
    <location>
        <begin position="29"/>
        <end position="48"/>
    </location>
</feature>
<dbReference type="Pfam" id="PF13564">
    <property type="entry name" value="DoxX_2"/>
    <property type="match status" value="1"/>
</dbReference>
<accession>A0A2U2RMP3</accession>
<evidence type="ECO:0000313" key="6">
    <source>
        <dbReference type="EMBL" id="PWH07101.1"/>
    </source>
</evidence>
<dbReference type="GO" id="GO:0016020">
    <property type="term" value="C:membrane"/>
    <property type="evidence" value="ECO:0007669"/>
    <property type="project" value="UniProtKB-SubCell"/>
</dbReference>
<name>A0A2U2RMP3_9MICO</name>
<keyword evidence="2 5" id="KW-0812">Transmembrane</keyword>
<comment type="subcellular location">
    <subcellularLocation>
        <location evidence="1">Membrane</location>
        <topology evidence="1">Multi-pass membrane protein</topology>
    </subcellularLocation>
</comment>
<evidence type="ECO:0000313" key="7">
    <source>
        <dbReference type="Proteomes" id="UP000245590"/>
    </source>
</evidence>
<evidence type="ECO:0000256" key="3">
    <source>
        <dbReference type="ARBA" id="ARBA00022989"/>
    </source>
</evidence>
<feature type="transmembrane region" description="Helical" evidence="5">
    <location>
        <begin position="123"/>
        <end position="142"/>
    </location>
</feature>